<dbReference type="PROSITE" id="PS50928">
    <property type="entry name" value="ABC_TM1"/>
    <property type="match status" value="1"/>
</dbReference>
<keyword evidence="6 7" id="KW-0472">Membrane</keyword>
<comment type="caution">
    <text evidence="9">The sequence shown here is derived from an EMBL/GenBank/DDBJ whole genome shotgun (WGS) entry which is preliminary data.</text>
</comment>
<reference evidence="9" key="2">
    <citation type="submission" date="2020-09" db="EMBL/GenBank/DDBJ databases">
        <authorList>
            <person name="Sun Q."/>
            <person name="Kim S."/>
        </authorList>
    </citation>
    <scope>NUCLEOTIDE SEQUENCE</scope>
    <source>
        <strain evidence="9">KCTC 32501</strain>
    </source>
</reference>
<dbReference type="InterPro" id="IPR035906">
    <property type="entry name" value="MetI-like_sf"/>
</dbReference>
<evidence type="ECO:0000259" key="8">
    <source>
        <dbReference type="PROSITE" id="PS50928"/>
    </source>
</evidence>
<dbReference type="Gene3D" id="1.10.3720.10">
    <property type="entry name" value="MetI-like"/>
    <property type="match status" value="1"/>
</dbReference>
<keyword evidence="4 7" id="KW-0812">Transmembrane</keyword>
<dbReference type="PANTHER" id="PTHR30183">
    <property type="entry name" value="MOLYBDENUM TRANSPORT SYSTEM PERMEASE PROTEIN MODB"/>
    <property type="match status" value="1"/>
</dbReference>
<dbReference type="AlphaFoldDB" id="A0A8J3FXY5"/>
<dbReference type="GO" id="GO:0005886">
    <property type="term" value="C:plasma membrane"/>
    <property type="evidence" value="ECO:0007669"/>
    <property type="project" value="UniProtKB-SubCell"/>
</dbReference>
<feature type="transmembrane region" description="Helical" evidence="7">
    <location>
        <begin position="16"/>
        <end position="34"/>
    </location>
</feature>
<feature type="transmembrane region" description="Helical" evidence="7">
    <location>
        <begin position="84"/>
        <end position="107"/>
    </location>
</feature>
<evidence type="ECO:0000256" key="2">
    <source>
        <dbReference type="ARBA" id="ARBA00022448"/>
    </source>
</evidence>
<dbReference type="PANTHER" id="PTHR30183:SF2">
    <property type="entry name" value="IRON UTILIZATION PROTEIN"/>
    <property type="match status" value="1"/>
</dbReference>
<accession>A0A8J3FXY5</accession>
<sequence length="352" mass="39023">MSGLHMSTACQADDRQASFVFFVAVMIRALLSSFKFDKAALVLLVLCLLTLVPLLVVVSGLGRADPAIWAHLVDNQLPTLVRNTLGLVVLTAVFSLLIGTSLGWLVAMHDFAGRRWLEWALMLPLAVPVYVMAFSQLGLFDYTGPIQTLLRGWTGVNVQAFFPLRSMVGVSLVMSLAFYPYVYLLARNAFKTMGQRALEVGQSLGYSPRRAFWRVALPMARPWLFGGVMLVVMETLADFGAVSIFNFDTLTSGIYKAWFSLFSLPTAQQLAAILLLVVLLVVGFEQYWRGRRRYAAVGGASKSRRVVLTGWAAWRASVWAGWVFLLAFALPVGQLVVWALPSLSVWCWLRCV</sequence>
<keyword evidence="5 7" id="KW-1133">Transmembrane helix</keyword>
<feature type="transmembrane region" description="Helical" evidence="7">
    <location>
        <begin position="306"/>
        <end position="329"/>
    </location>
</feature>
<feature type="transmembrane region" description="Helical" evidence="7">
    <location>
        <begin position="41"/>
        <end position="64"/>
    </location>
</feature>
<comment type="similarity">
    <text evidence="7">Belongs to the binding-protein-dependent transport system permease family.</text>
</comment>
<comment type="subcellular location">
    <subcellularLocation>
        <location evidence="1 7">Cell membrane</location>
        <topology evidence="1 7">Multi-pass membrane protein</topology>
    </subcellularLocation>
</comment>
<protein>
    <recommendedName>
        <fullName evidence="8">ABC transmembrane type-1 domain-containing protein</fullName>
    </recommendedName>
</protein>
<keyword evidence="2 7" id="KW-0813">Transport</keyword>
<evidence type="ECO:0000256" key="7">
    <source>
        <dbReference type="RuleBase" id="RU363032"/>
    </source>
</evidence>
<reference evidence="9" key="1">
    <citation type="journal article" date="2014" name="Int. J. Syst. Evol. Microbiol.">
        <title>Complete genome sequence of Corynebacterium casei LMG S-19264T (=DSM 44701T), isolated from a smear-ripened cheese.</title>
        <authorList>
            <consortium name="US DOE Joint Genome Institute (JGI-PGF)"/>
            <person name="Walter F."/>
            <person name="Albersmeier A."/>
            <person name="Kalinowski J."/>
            <person name="Ruckert C."/>
        </authorList>
    </citation>
    <scope>NUCLEOTIDE SEQUENCE</scope>
    <source>
        <strain evidence="9">KCTC 32501</strain>
    </source>
</reference>
<feature type="transmembrane region" description="Helical" evidence="7">
    <location>
        <begin position="119"/>
        <end position="140"/>
    </location>
</feature>
<dbReference type="FunFam" id="1.10.3720.10:FF:000088">
    <property type="entry name" value="Iron(III) ABC transporter, permease protein"/>
    <property type="match status" value="1"/>
</dbReference>
<evidence type="ECO:0000313" key="9">
    <source>
        <dbReference type="EMBL" id="GHA68566.1"/>
    </source>
</evidence>
<organism evidence="9 10">
    <name type="scientific">Formosimonas limnophila</name>
    <dbReference type="NCBI Taxonomy" id="1384487"/>
    <lineage>
        <taxon>Bacteria</taxon>
        <taxon>Pseudomonadati</taxon>
        <taxon>Pseudomonadota</taxon>
        <taxon>Betaproteobacteria</taxon>
        <taxon>Burkholderiales</taxon>
        <taxon>Burkholderiaceae</taxon>
        <taxon>Formosimonas</taxon>
    </lineage>
</organism>
<name>A0A8J3FXY5_9BURK</name>
<dbReference type="GO" id="GO:0055085">
    <property type="term" value="P:transmembrane transport"/>
    <property type="evidence" value="ECO:0007669"/>
    <property type="project" value="InterPro"/>
</dbReference>
<feature type="transmembrane region" description="Helical" evidence="7">
    <location>
        <begin position="267"/>
        <end position="285"/>
    </location>
</feature>
<evidence type="ECO:0000256" key="3">
    <source>
        <dbReference type="ARBA" id="ARBA00022475"/>
    </source>
</evidence>
<feature type="domain" description="ABC transmembrane type-1" evidence="8">
    <location>
        <begin position="81"/>
        <end position="283"/>
    </location>
</feature>
<dbReference type="InterPro" id="IPR000515">
    <property type="entry name" value="MetI-like"/>
</dbReference>
<gene>
    <name evidence="9" type="ORF">GCM10009007_06640</name>
</gene>
<proteinExistence type="inferred from homology"/>
<dbReference type="Proteomes" id="UP000614287">
    <property type="component" value="Unassembled WGS sequence"/>
</dbReference>
<evidence type="ECO:0000256" key="6">
    <source>
        <dbReference type="ARBA" id="ARBA00023136"/>
    </source>
</evidence>
<keyword evidence="3" id="KW-1003">Cell membrane</keyword>
<evidence type="ECO:0000256" key="5">
    <source>
        <dbReference type="ARBA" id="ARBA00022989"/>
    </source>
</evidence>
<evidence type="ECO:0000256" key="4">
    <source>
        <dbReference type="ARBA" id="ARBA00022692"/>
    </source>
</evidence>
<evidence type="ECO:0000313" key="10">
    <source>
        <dbReference type="Proteomes" id="UP000614287"/>
    </source>
</evidence>
<keyword evidence="10" id="KW-1185">Reference proteome</keyword>
<dbReference type="Pfam" id="PF00528">
    <property type="entry name" value="BPD_transp_1"/>
    <property type="match status" value="1"/>
</dbReference>
<dbReference type="SUPFAM" id="SSF161098">
    <property type="entry name" value="MetI-like"/>
    <property type="match status" value="1"/>
</dbReference>
<dbReference type="EMBL" id="BMZG01000003">
    <property type="protein sequence ID" value="GHA68566.1"/>
    <property type="molecule type" value="Genomic_DNA"/>
</dbReference>
<dbReference type="CDD" id="cd06261">
    <property type="entry name" value="TM_PBP2"/>
    <property type="match status" value="1"/>
</dbReference>
<feature type="transmembrane region" description="Helical" evidence="7">
    <location>
        <begin position="160"/>
        <end position="186"/>
    </location>
</feature>
<feature type="transmembrane region" description="Helical" evidence="7">
    <location>
        <begin position="223"/>
        <end position="247"/>
    </location>
</feature>
<evidence type="ECO:0000256" key="1">
    <source>
        <dbReference type="ARBA" id="ARBA00004651"/>
    </source>
</evidence>